<comment type="subcellular location">
    <subcellularLocation>
        <location evidence="1">Cell membrane</location>
        <topology evidence="1">Multi-pass membrane protein</topology>
    </subcellularLocation>
</comment>
<keyword evidence="3" id="KW-1003">Cell membrane</keyword>
<evidence type="ECO:0000259" key="13">
    <source>
        <dbReference type="PROSITE" id="PS51371"/>
    </source>
</evidence>
<evidence type="ECO:0000256" key="9">
    <source>
        <dbReference type="PROSITE-ProRule" id="PRU00703"/>
    </source>
</evidence>
<feature type="region of interest" description="Disordered" evidence="11">
    <location>
        <begin position="453"/>
        <end position="479"/>
    </location>
</feature>
<dbReference type="GO" id="GO:0005886">
    <property type="term" value="C:plasma membrane"/>
    <property type="evidence" value="ECO:0007669"/>
    <property type="project" value="UniProtKB-SubCell"/>
</dbReference>
<dbReference type="SMART" id="SM01091">
    <property type="entry name" value="CorC_HlyC"/>
    <property type="match status" value="1"/>
</dbReference>
<evidence type="ECO:0000256" key="2">
    <source>
        <dbReference type="ARBA" id="ARBA00006337"/>
    </source>
</evidence>
<keyword evidence="4 10" id="KW-0812">Transmembrane</keyword>
<keyword evidence="8 10" id="KW-0472">Membrane</keyword>
<dbReference type="InterPro" id="IPR002550">
    <property type="entry name" value="CNNM"/>
</dbReference>
<evidence type="ECO:0000256" key="12">
    <source>
        <dbReference type="SAM" id="Phobius"/>
    </source>
</evidence>
<feature type="transmembrane region" description="Helical" evidence="12">
    <location>
        <begin position="61"/>
        <end position="85"/>
    </location>
</feature>
<dbReference type="EMBL" id="JAKFHA010000004">
    <property type="protein sequence ID" value="MCF2527739.1"/>
    <property type="molecule type" value="Genomic_DNA"/>
</dbReference>
<feature type="domain" description="CNNM transmembrane" evidence="14">
    <location>
        <begin position="2"/>
        <end position="205"/>
    </location>
</feature>
<reference evidence="15" key="1">
    <citation type="submission" date="2022-01" db="EMBL/GenBank/DDBJ databases">
        <title>Genome-Based Taxonomic Classification of the Phylum Actinobacteria.</title>
        <authorList>
            <person name="Gao Y."/>
        </authorList>
    </citation>
    <scope>NUCLEOTIDE SEQUENCE</scope>
    <source>
        <strain evidence="15">KLBMP 8922</strain>
    </source>
</reference>
<dbReference type="PANTHER" id="PTHR43099:SF6">
    <property type="entry name" value="UPF0053 PROTEIN RV1842C"/>
    <property type="match status" value="1"/>
</dbReference>
<dbReference type="InterPro" id="IPR000644">
    <property type="entry name" value="CBS_dom"/>
</dbReference>
<keyword evidence="7 9" id="KW-0129">CBS domain</keyword>
<dbReference type="InterPro" id="IPR036318">
    <property type="entry name" value="FAD-bd_PCMH-like_sf"/>
</dbReference>
<evidence type="ECO:0000313" key="16">
    <source>
        <dbReference type="Proteomes" id="UP001165378"/>
    </source>
</evidence>
<dbReference type="InterPro" id="IPR005170">
    <property type="entry name" value="Transptr-assoc_dom"/>
</dbReference>
<evidence type="ECO:0000256" key="1">
    <source>
        <dbReference type="ARBA" id="ARBA00004651"/>
    </source>
</evidence>
<proteinExistence type="inferred from homology"/>
<dbReference type="RefSeq" id="WP_235051890.1">
    <property type="nucleotide sequence ID" value="NZ_JAKFHA010000004.1"/>
</dbReference>
<dbReference type="SUPFAM" id="SSF56176">
    <property type="entry name" value="FAD-binding/transporter-associated domain-like"/>
    <property type="match status" value="1"/>
</dbReference>
<accession>A0AA41PZM1</accession>
<evidence type="ECO:0000256" key="4">
    <source>
        <dbReference type="ARBA" id="ARBA00022692"/>
    </source>
</evidence>
<dbReference type="AlphaFoldDB" id="A0AA41PZM1"/>
<comment type="similarity">
    <text evidence="2">Belongs to the UPF0053 family.</text>
</comment>
<evidence type="ECO:0000256" key="5">
    <source>
        <dbReference type="ARBA" id="ARBA00022737"/>
    </source>
</evidence>
<gene>
    <name evidence="15" type="ORF">LZ495_10990</name>
</gene>
<name>A0AA41PZM1_9ACTN</name>
<evidence type="ECO:0000259" key="14">
    <source>
        <dbReference type="PROSITE" id="PS51846"/>
    </source>
</evidence>
<feature type="domain" description="CBS" evidence="13">
    <location>
        <begin position="224"/>
        <end position="284"/>
    </location>
</feature>
<evidence type="ECO:0000256" key="8">
    <source>
        <dbReference type="ARBA" id="ARBA00023136"/>
    </source>
</evidence>
<keyword evidence="6 10" id="KW-1133">Transmembrane helix</keyword>
<dbReference type="PROSITE" id="PS51846">
    <property type="entry name" value="CNNM"/>
    <property type="match status" value="1"/>
</dbReference>
<dbReference type="InterPro" id="IPR016169">
    <property type="entry name" value="FAD-bd_PCMH_sub2"/>
</dbReference>
<dbReference type="Pfam" id="PF03471">
    <property type="entry name" value="CorC_HlyC"/>
    <property type="match status" value="1"/>
</dbReference>
<dbReference type="PANTHER" id="PTHR43099">
    <property type="entry name" value="UPF0053 PROTEIN YRKA"/>
    <property type="match status" value="1"/>
</dbReference>
<dbReference type="InterPro" id="IPR051676">
    <property type="entry name" value="UPF0053_domain"/>
</dbReference>
<dbReference type="SMART" id="SM00116">
    <property type="entry name" value="CBS"/>
    <property type="match status" value="2"/>
</dbReference>
<evidence type="ECO:0000256" key="11">
    <source>
        <dbReference type="SAM" id="MobiDB-lite"/>
    </source>
</evidence>
<dbReference type="PROSITE" id="PS51371">
    <property type="entry name" value="CBS"/>
    <property type="match status" value="2"/>
</dbReference>
<keyword evidence="5" id="KW-0677">Repeat</keyword>
<protein>
    <submittedName>
        <fullName evidence="15">Hemolysin family protein</fullName>
    </submittedName>
</protein>
<evidence type="ECO:0000256" key="7">
    <source>
        <dbReference type="ARBA" id="ARBA00023122"/>
    </source>
</evidence>
<dbReference type="GO" id="GO:0050660">
    <property type="term" value="F:flavin adenine dinucleotide binding"/>
    <property type="evidence" value="ECO:0007669"/>
    <property type="project" value="InterPro"/>
</dbReference>
<evidence type="ECO:0000256" key="10">
    <source>
        <dbReference type="PROSITE-ProRule" id="PRU01193"/>
    </source>
</evidence>
<dbReference type="CDD" id="cd04590">
    <property type="entry name" value="CBS_pair_CorC_HlyC_assoc"/>
    <property type="match status" value="1"/>
</dbReference>
<sequence>MNAASAAFGILAVVVLTVGTGFFVAQEFAYVAADRAELRRRAESGDRGAERALAVTRRLSFMLSGAQLGITITTLLVGFIAEPALSVVLSPALDPLGLPSGAEKAVTLALGFGLATGIQMVLGELIPKNWGIAEPERVGVLLARPTLAYLKVMGPCIRMFDNLANRLVRALGIEPVEEIHGGATTEELGHIVAEADREGDLDHELSDMLQRAIAFGDLTVDQVMVPRPDVIRVRADTTAADLIALVQECGHSHYPVVGDRVDDIVGVVGVADLLAVDPAHADDVLVGSIARQPLLIPDTAGLSSLLEQLRAVDEEFAIVLDEHGGLAGIVTYEDVAEELVGEIADESDVEAVMDACPEDGWWRLDAVLRVDEVERIIGTELPEGPYDTLGGLVIARLGRLPEVGDRVTIPDPDELLDADEPVPTVVEIEVLTVERHVPELVRVRTRVPVPALADEPLDSPADASAHVSRARSGDMEHAA</sequence>
<comment type="caution">
    <text evidence="15">The sequence shown here is derived from an EMBL/GenBank/DDBJ whole genome shotgun (WGS) entry which is preliminary data.</text>
</comment>
<dbReference type="InterPro" id="IPR044751">
    <property type="entry name" value="Ion_transp-like_CBS"/>
</dbReference>
<evidence type="ECO:0000256" key="6">
    <source>
        <dbReference type="ARBA" id="ARBA00022989"/>
    </source>
</evidence>
<dbReference type="Pfam" id="PF01595">
    <property type="entry name" value="CNNM"/>
    <property type="match status" value="1"/>
</dbReference>
<keyword evidence="16" id="KW-1185">Reference proteome</keyword>
<evidence type="ECO:0000256" key="3">
    <source>
        <dbReference type="ARBA" id="ARBA00022475"/>
    </source>
</evidence>
<organism evidence="15 16">
    <name type="scientific">Yinghuangia soli</name>
    <dbReference type="NCBI Taxonomy" id="2908204"/>
    <lineage>
        <taxon>Bacteria</taxon>
        <taxon>Bacillati</taxon>
        <taxon>Actinomycetota</taxon>
        <taxon>Actinomycetes</taxon>
        <taxon>Kitasatosporales</taxon>
        <taxon>Streptomycetaceae</taxon>
        <taxon>Yinghuangia</taxon>
    </lineage>
</organism>
<dbReference type="SUPFAM" id="SSF54631">
    <property type="entry name" value="CBS-domain pair"/>
    <property type="match status" value="1"/>
</dbReference>
<dbReference type="Gene3D" id="3.30.465.10">
    <property type="match status" value="1"/>
</dbReference>
<dbReference type="InterPro" id="IPR046342">
    <property type="entry name" value="CBS_dom_sf"/>
</dbReference>
<dbReference type="Proteomes" id="UP001165378">
    <property type="component" value="Unassembled WGS sequence"/>
</dbReference>
<dbReference type="Gene3D" id="3.10.580.10">
    <property type="entry name" value="CBS-domain"/>
    <property type="match status" value="1"/>
</dbReference>
<feature type="transmembrane region" description="Helical" evidence="12">
    <location>
        <begin position="6"/>
        <end position="31"/>
    </location>
</feature>
<feature type="domain" description="CBS" evidence="13">
    <location>
        <begin position="289"/>
        <end position="346"/>
    </location>
</feature>
<dbReference type="Pfam" id="PF00571">
    <property type="entry name" value="CBS"/>
    <property type="match status" value="2"/>
</dbReference>
<evidence type="ECO:0000313" key="15">
    <source>
        <dbReference type="EMBL" id="MCF2527739.1"/>
    </source>
</evidence>